<dbReference type="SUPFAM" id="SSF53448">
    <property type="entry name" value="Nucleotide-diphospho-sugar transferases"/>
    <property type="match status" value="1"/>
</dbReference>
<dbReference type="InterPro" id="IPR001453">
    <property type="entry name" value="MoaB/Mog_dom"/>
</dbReference>
<dbReference type="GO" id="GO:0016779">
    <property type="term" value="F:nucleotidyltransferase activity"/>
    <property type="evidence" value="ECO:0007669"/>
    <property type="project" value="UniProtKB-ARBA"/>
</dbReference>
<dbReference type="Gene3D" id="3.40.980.10">
    <property type="entry name" value="MoaB/Mog-like domain"/>
    <property type="match status" value="1"/>
</dbReference>
<proteinExistence type="predicted"/>
<dbReference type="InterPro" id="IPR029044">
    <property type="entry name" value="Nucleotide-diphossugar_trans"/>
</dbReference>
<accession>A0AAU7X9C5</accession>
<dbReference type="SUPFAM" id="SSF53218">
    <property type="entry name" value="Molybdenum cofactor biosynthesis proteins"/>
    <property type="match status" value="1"/>
</dbReference>
<gene>
    <name evidence="3" type="ORF">ABS361_15650</name>
</gene>
<dbReference type="AlphaFoldDB" id="A0AAU7X9C5"/>
<dbReference type="RefSeq" id="WP_407048613.1">
    <property type="nucleotide sequence ID" value="NZ_CP158568.1"/>
</dbReference>
<name>A0AAU7X9C5_9HYPH</name>
<dbReference type="EMBL" id="CP158568">
    <property type="protein sequence ID" value="XBY43512.1"/>
    <property type="molecule type" value="Genomic_DNA"/>
</dbReference>
<evidence type="ECO:0000259" key="2">
    <source>
        <dbReference type="SMART" id="SM00852"/>
    </source>
</evidence>
<organism evidence="3">
    <name type="scientific">Methyloraptor flagellatus</name>
    <dbReference type="NCBI Taxonomy" id="3162530"/>
    <lineage>
        <taxon>Bacteria</taxon>
        <taxon>Pseudomonadati</taxon>
        <taxon>Pseudomonadota</taxon>
        <taxon>Alphaproteobacteria</taxon>
        <taxon>Hyphomicrobiales</taxon>
        <taxon>Ancalomicrobiaceae</taxon>
        <taxon>Methyloraptor</taxon>
    </lineage>
</organism>
<sequence length="542" mass="55283">MKFGPVAVEAALGALVAHAVKLPDRTLRKGHVVDRADIADLAAAGIATIVAARVEPDDLTEDEAAGLIAAALAGPGVAIEAPATGRSNLHAEAAGVLVVDRAGIDALNGADPGITFATLPAFAVAEPGRMVATVKIIPFALPRATVETAVAAIRARGPLVRIAPFRPRKVGVVSSLLPSLKPSVIDKTLTILADRLAPSGSAIVGDRRVAHDEAAVADAIRATIEEDGADLVVVFGASAVVDRHDVIPAAVDRAGGVVHHFGMPVDPGNLLMLGDVDGVAVLGAPGCARSPKENGFDWVLSRLIADLPVRPAEITSLGVGGLLMDIVSRPAPRGGTVEAHEPSKRRIAAIVLAAGRSSRMGGPNKLLAEIDGKPLVRRAAEAALGSRAASVTVVTGHMEPTVRAALADLPIAFVSNPAFAQGLSTSMKAGLGAVPEDAEAAIVCLGDMPAIESATIDKLIEAYAPERGQLIVVPTHGGKRGNPVVIARRFFDDLARVEGDIGARQVIQGYPEAVVEVEIGAAVALDLDTPEALAAAGGVVRT</sequence>
<dbReference type="PANTHER" id="PTHR43777">
    <property type="entry name" value="MOLYBDENUM COFACTOR CYTIDYLYLTRANSFERASE"/>
    <property type="match status" value="1"/>
</dbReference>
<feature type="domain" description="MoaB/Mog" evidence="2">
    <location>
        <begin position="171"/>
        <end position="305"/>
    </location>
</feature>
<protein>
    <submittedName>
        <fullName evidence="3">Molybdopterin-binding/glycosyltransferase family 2 protein</fullName>
    </submittedName>
</protein>
<evidence type="ECO:0000256" key="1">
    <source>
        <dbReference type="ARBA" id="ARBA00022842"/>
    </source>
</evidence>
<dbReference type="PIRSF" id="PIRSF036626">
    <property type="entry name" value="MPTBd_MobAlike"/>
    <property type="match status" value="1"/>
</dbReference>
<dbReference type="InterPro" id="IPR025877">
    <property type="entry name" value="MobA-like_NTP_Trfase"/>
</dbReference>
<dbReference type="SMART" id="SM00852">
    <property type="entry name" value="MoCF_biosynth"/>
    <property type="match status" value="1"/>
</dbReference>
<dbReference type="CDD" id="cd04182">
    <property type="entry name" value="GT_2_like_f"/>
    <property type="match status" value="1"/>
</dbReference>
<dbReference type="PANTHER" id="PTHR43777:SF1">
    <property type="entry name" value="MOLYBDENUM COFACTOR CYTIDYLYLTRANSFERASE"/>
    <property type="match status" value="1"/>
</dbReference>
<dbReference type="KEGG" id="mflg:ABS361_15650"/>
<reference evidence="3" key="1">
    <citation type="submission" date="2024-06" db="EMBL/GenBank/DDBJ databases">
        <title>Methylostella associata gen. nov., sp. nov., a novel Ancalomicrobiaceae-affiliated facultatively methylotrophic bacteria that feed on methanotrophs of the genus Methylococcus.</title>
        <authorList>
            <person name="Saltykova V."/>
            <person name="Danilova O.V."/>
            <person name="Oshkin I.Y."/>
            <person name="Belova S.E."/>
            <person name="Pimenov N.V."/>
            <person name="Dedysh S.N."/>
        </authorList>
    </citation>
    <scope>NUCLEOTIDE SEQUENCE</scope>
    <source>
        <strain evidence="3">S20</strain>
    </source>
</reference>
<dbReference type="Gene3D" id="3.90.550.10">
    <property type="entry name" value="Spore Coat Polysaccharide Biosynthesis Protein SpsA, Chain A"/>
    <property type="match status" value="1"/>
</dbReference>
<keyword evidence="1" id="KW-0460">Magnesium</keyword>
<dbReference type="InterPro" id="IPR012184">
    <property type="entry name" value="Bifunc_Mopterin-bd"/>
</dbReference>
<evidence type="ECO:0000313" key="3">
    <source>
        <dbReference type="EMBL" id="XBY43512.1"/>
    </source>
</evidence>
<dbReference type="InterPro" id="IPR036425">
    <property type="entry name" value="MoaB/Mog-like_dom_sf"/>
</dbReference>
<dbReference type="CDD" id="cd03522">
    <property type="entry name" value="MoeA_like"/>
    <property type="match status" value="1"/>
</dbReference>
<dbReference type="Pfam" id="PF12804">
    <property type="entry name" value="NTP_transf_3"/>
    <property type="match status" value="1"/>
</dbReference>